<dbReference type="Proteomes" id="UP000314294">
    <property type="component" value="Unassembled WGS sequence"/>
</dbReference>
<reference evidence="1 2" key="1">
    <citation type="submission" date="2019-03" db="EMBL/GenBank/DDBJ databases">
        <title>First draft genome of Liparis tanakae, snailfish: a comprehensive survey of snailfish specific genes.</title>
        <authorList>
            <person name="Kim W."/>
            <person name="Song I."/>
            <person name="Jeong J.-H."/>
            <person name="Kim D."/>
            <person name="Kim S."/>
            <person name="Ryu S."/>
            <person name="Song J.Y."/>
            <person name="Lee S.K."/>
        </authorList>
    </citation>
    <scope>NUCLEOTIDE SEQUENCE [LARGE SCALE GENOMIC DNA]</scope>
    <source>
        <tissue evidence="1">Muscle</tissue>
    </source>
</reference>
<gene>
    <name evidence="1" type="ORF">EYF80_052283</name>
</gene>
<comment type="caution">
    <text evidence="1">The sequence shown here is derived from an EMBL/GenBank/DDBJ whole genome shotgun (WGS) entry which is preliminary data.</text>
</comment>
<accession>A0A4Z2F9P9</accession>
<evidence type="ECO:0000313" key="1">
    <source>
        <dbReference type="EMBL" id="TNN37551.1"/>
    </source>
</evidence>
<sequence length="70" mass="7917">MVKVWFTEASPLEAWKVSRPMKLQEKLRGLGYASMSTSSVRLSPDRTWIVSLVVGSKWMNPLSAGVEIRH</sequence>
<evidence type="ECO:0000313" key="2">
    <source>
        <dbReference type="Proteomes" id="UP000314294"/>
    </source>
</evidence>
<keyword evidence="2" id="KW-1185">Reference proteome</keyword>
<dbReference type="AlphaFoldDB" id="A0A4Z2F9P9"/>
<name>A0A4Z2F9P9_9TELE</name>
<protein>
    <submittedName>
        <fullName evidence="1">Uncharacterized protein</fullName>
    </submittedName>
</protein>
<proteinExistence type="predicted"/>
<dbReference type="EMBL" id="SRLO01001472">
    <property type="protein sequence ID" value="TNN37551.1"/>
    <property type="molecule type" value="Genomic_DNA"/>
</dbReference>
<organism evidence="1 2">
    <name type="scientific">Liparis tanakae</name>
    <name type="common">Tanaka's snailfish</name>
    <dbReference type="NCBI Taxonomy" id="230148"/>
    <lineage>
        <taxon>Eukaryota</taxon>
        <taxon>Metazoa</taxon>
        <taxon>Chordata</taxon>
        <taxon>Craniata</taxon>
        <taxon>Vertebrata</taxon>
        <taxon>Euteleostomi</taxon>
        <taxon>Actinopterygii</taxon>
        <taxon>Neopterygii</taxon>
        <taxon>Teleostei</taxon>
        <taxon>Neoteleostei</taxon>
        <taxon>Acanthomorphata</taxon>
        <taxon>Eupercaria</taxon>
        <taxon>Perciformes</taxon>
        <taxon>Cottioidei</taxon>
        <taxon>Cottales</taxon>
        <taxon>Liparidae</taxon>
        <taxon>Liparis</taxon>
    </lineage>
</organism>